<dbReference type="PANTHER" id="PTHR10809">
    <property type="entry name" value="VESICLE-ASSOCIATED MEMBRANE PROTEIN-ASSOCIATED PROTEIN"/>
    <property type="match status" value="1"/>
</dbReference>
<keyword evidence="5" id="KW-0472">Membrane</keyword>
<dbReference type="PIRSF" id="PIRSF019693">
    <property type="entry name" value="VAMP-associated"/>
    <property type="match status" value="1"/>
</dbReference>
<evidence type="ECO:0000256" key="6">
    <source>
        <dbReference type="SAM" id="MobiDB-lite"/>
    </source>
</evidence>
<dbReference type="GO" id="GO:0160219">
    <property type="term" value="C:cortical endoplasmic reticulum membrane"/>
    <property type="evidence" value="ECO:0007669"/>
    <property type="project" value="UniProtKB-ARBA"/>
</dbReference>
<dbReference type="PANTHER" id="PTHR10809:SF6">
    <property type="entry name" value="AT11025P-RELATED"/>
    <property type="match status" value="1"/>
</dbReference>
<comment type="similarity">
    <text evidence="2">Belongs to the VAMP-associated protein (VAP) (TC 9.B.17) family.</text>
</comment>
<name>A0A084FUJ5_PSEDA</name>
<dbReference type="GO" id="GO:0007009">
    <property type="term" value="P:plasma membrane organization"/>
    <property type="evidence" value="ECO:0007669"/>
    <property type="project" value="UniProtKB-ARBA"/>
</dbReference>
<dbReference type="RefSeq" id="XP_016638556.1">
    <property type="nucleotide sequence ID" value="XM_016784329.1"/>
</dbReference>
<dbReference type="KEGG" id="sapo:SAPIO_CDS10788"/>
<dbReference type="Proteomes" id="UP000028545">
    <property type="component" value="Unassembled WGS sequence"/>
</dbReference>
<dbReference type="InterPro" id="IPR000535">
    <property type="entry name" value="MSP_dom"/>
</dbReference>
<dbReference type="GO" id="GO:0051685">
    <property type="term" value="P:maintenance of ER location"/>
    <property type="evidence" value="ECO:0007669"/>
    <property type="project" value="UniProtKB-ARBA"/>
</dbReference>
<dbReference type="GO" id="GO:0001786">
    <property type="term" value="F:phosphatidylserine binding"/>
    <property type="evidence" value="ECO:0007669"/>
    <property type="project" value="UniProtKB-ARBA"/>
</dbReference>
<dbReference type="InterPro" id="IPR013783">
    <property type="entry name" value="Ig-like_fold"/>
</dbReference>
<dbReference type="EMBL" id="JOWA01000176">
    <property type="protein sequence ID" value="KEZ38757.1"/>
    <property type="molecule type" value="Genomic_DNA"/>
</dbReference>
<dbReference type="GO" id="GO:0090158">
    <property type="term" value="P:endoplasmic reticulum membrane organization"/>
    <property type="evidence" value="ECO:0007669"/>
    <property type="project" value="TreeGrafter"/>
</dbReference>
<dbReference type="SUPFAM" id="SSF49354">
    <property type="entry name" value="PapD-like"/>
    <property type="match status" value="1"/>
</dbReference>
<keyword evidence="4" id="KW-1133">Transmembrane helix</keyword>
<proteinExistence type="inferred from homology"/>
<dbReference type="GO" id="GO:0160214">
    <property type="term" value="F:endoplasmic reticulum-plasma membrane adaptor activity"/>
    <property type="evidence" value="ECO:0007669"/>
    <property type="project" value="UniProtKB-ARBA"/>
</dbReference>
<comment type="caution">
    <text evidence="8">The sequence shown here is derived from an EMBL/GenBank/DDBJ whole genome shotgun (WGS) entry which is preliminary data.</text>
</comment>
<dbReference type="HOGENOM" id="CLU_032848_1_1_1"/>
<dbReference type="OMA" id="GFKRPFN"/>
<reference evidence="8 9" key="1">
    <citation type="journal article" date="2014" name="Genome Announc.">
        <title>Draft genome sequence of the pathogenic fungus Scedosporium apiospermum.</title>
        <authorList>
            <person name="Vandeputte P."/>
            <person name="Ghamrawi S."/>
            <person name="Rechenmann M."/>
            <person name="Iltis A."/>
            <person name="Giraud S."/>
            <person name="Fleury M."/>
            <person name="Thornton C."/>
            <person name="Delhaes L."/>
            <person name="Meyer W."/>
            <person name="Papon N."/>
            <person name="Bouchara J.P."/>
        </authorList>
    </citation>
    <scope>NUCLEOTIDE SEQUENCE [LARGE SCALE GENOMIC DNA]</scope>
    <source>
        <strain evidence="8 9">IHEM 14462</strain>
    </source>
</reference>
<dbReference type="Gene3D" id="2.60.40.10">
    <property type="entry name" value="Immunoglobulins"/>
    <property type="match status" value="1"/>
</dbReference>
<accession>A0A084FUJ5</accession>
<sequence>MSVDIDPTELSFRRPFTQEVSQVLIIKNPNPSPVAFKVKTTAPKQYCVRPNSGRIEPGHDVEVAVLLQAMKADPPLDAKCRDKFLVQSVAITPDKEFSGVASVLDTAEKSSIQERKIRVAWLPPTQSPKLSAATPAVLETPVRNSVAASENHDATPDISRAYASPSNDDVISNPSPPPYPEEVKITKKEPIEETPKTTVSQIKPQIAVAAQPPTYEELKRKLADADATIDSLRQELSLRKRKIGTDSEKTAAQVHQLATAARPVSEGVPVKIVAILCFLTFLLSYTFF</sequence>
<evidence type="ECO:0000259" key="7">
    <source>
        <dbReference type="PROSITE" id="PS50202"/>
    </source>
</evidence>
<dbReference type="OrthoDB" id="264603at2759"/>
<protein>
    <recommendedName>
        <fullName evidence="7">MSP domain-containing protein</fullName>
    </recommendedName>
</protein>
<evidence type="ECO:0000256" key="2">
    <source>
        <dbReference type="ARBA" id="ARBA00008932"/>
    </source>
</evidence>
<dbReference type="InterPro" id="IPR008962">
    <property type="entry name" value="PapD-like_sf"/>
</dbReference>
<dbReference type="InterPro" id="IPR016763">
    <property type="entry name" value="VAP"/>
</dbReference>
<dbReference type="VEuPathDB" id="FungiDB:SAPIO_CDS10788"/>
<feature type="domain" description="MSP" evidence="7">
    <location>
        <begin position="2"/>
        <end position="122"/>
    </location>
</feature>
<dbReference type="Pfam" id="PF00635">
    <property type="entry name" value="Motile_Sperm"/>
    <property type="match status" value="1"/>
</dbReference>
<dbReference type="GO" id="GO:0033149">
    <property type="term" value="F:FFAT motif binding"/>
    <property type="evidence" value="ECO:0007669"/>
    <property type="project" value="TreeGrafter"/>
</dbReference>
<evidence type="ECO:0000256" key="3">
    <source>
        <dbReference type="ARBA" id="ARBA00022692"/>
    </source>
</evidence>
<dbReference type="AlphaFoldDB" id="A0A084FUJ5"/>
<evidence type="ECO:0000313" key="9">
    <source>
        <dbReference type="Proteomes" id="UP000028545"/>
    </source>
</evidence>
<feature type="compositionally biased region" description="Polar residues" evidence="6">
    <location>
        <begin position="164"/>
        <end position="173"/>
    </location>
</feature>
<dbReference type="FunFam" id="2.60.40.10:FF:000813">
    <property type="entry name" value="Vesicle-associated protein 1-1"/>
    <property type="match status" value="1"/>
</dbReference>
<dbReference type="GO" id="GO:1902647">
    <property type="term" value="P:negative regulation of 1-phosphatidyl-1D-myo-inositol 4,5-bisphosphate biosynthetic process"/>
    <property type="evidence" value="ECO:0007669"/>
    <property type="project" value="UniProtKB-ARBA"/>
</dbReference>
<dbReference type="GeneID" id="27720019"/>
<evidence type="ECO:0000256" key="1">
    <source>
        <dbReference type="ARBA" id="ARBA00004163"/>
    </source>
</evidence>
<dbReference type="GO" id="GO:0061817">
    <property type="term" value="P:endoplasmic reticulum-plasma membrane tethering"/>
    <property type="evidence" value="ECO:0007669"/>
    <property type="project" value="TreeGrafter"/>
</dbReference>
<feature type="region of interest" description="Disordered" evidence="6">
    <location>
        <begin position="145"/>
        <end position="179"/>
    </location>
</feature>
<keyword evidence="9" id="KW-1185">Reference proteome</keyword>
<organism evidence="8 9">
    <name type="scientific">Pseudallescheria apiosperma</name>
    <name type="common">Scedosporium apiospermum</name>
    <dbReference type="NCBI Taxonomy" id="563466"/>
    <lineage>
        <taxon>Eukaryota</taxon>
        <taxon>Fungi</taxon>
        <taxon>Dikarya</taxon>
        <taxon>Ascomycota</taxon>
        <taxon>Pezizomycotina</taxon>
        <taxon>Sordariomycetes</taxon>
        <taxon>Hypocreomycetidae</taxon>
        <taxon>Microascales</taxon>
        <taxon>Microascaceae</taxon>
        <taxon>Scedosporium</taxon>
    </lineage>
</organism>
<dbReference type="GO" id="GO:0061709">
    <property type="term" value="P:reticulophagy"/>
    <property type="evidence" value="ECO:0007669"/>
    <property type="project" value="UniProtKB-ARBA"/>
</dbReference>
<evidence type="ECO:0000256" key="5">
    <source>
        <dbReference type="ARBA" id="ARBA00023136"/>
    </source>
</evidence>
<dbReference type="GO" id="GO:0035091">
    <property type="term" value="F:phosphatidylinositol binding"/>
    <property type="evidence" value="ECO:0007669"/>
    <property type="project" value="UniProtKB-ARBA"/>
</dbReference>
<comment type="subcellular location">
    <subcellularLocation>
        <location evidence="1">Endoplasmic reticulum membrane</location>
        <topology evidence="1">Single-pass type IV membrane protein</topology>
    </subcellularLocation>
</comment>
<dbReference type="PROSITE" id="PS50202">
    <property type="entry name" value="MSP"/>
    <property type="match status" value="1"/>
</dbReference>
<dbReference type="GO" id="GO:0005886">
    <property type="term" value="C:plasma membrane"/>
    <property type="evidence" value="ECO:0007669"/>
    <property type="project" value="TreeGrafter"/>
</dbReference>
<gene>
    <name evidence="8" type="ORF">SAPIO_CDS10788</name>
</gene>
<dbReference type="GO" id="GO:0140506">
    <property type="term" value="F:endoplasmic reticulum-autophagosome adaptor activity"/>
    <property type="evidence" value="ECO:0007669"/>
    <property type="project" value="UniProtKB-ARBA"/>
</dbReference>
<evidence type="ECO:0000313" key="8">
    <source>
        <dbReference type="EMBL" id="KEZ38757.1"/>
    </source>
</evidence>
<evidence type="ECO:0000256" key="4">
    <source>
        <dbReference type="ARBA" id="ARBA00022989"/>
    </source>
</evidence>
<keyword evidence="3" id="KW-0812">Transmembrane</keyword>